<reference evidence="2 3" key="1">
    <citation type="submission" date="2018-04" db="EMBL/GenBank/DDBJ databases">
        <title>Novel Campyloabacter and Helicobacter Species and Strains.</title>
        <authorList>
            <person name="Mannion A.J."/>
            <person name="Shen Z."/>
            <person name="Fox J.G."/>
        </authorList>
    </citation>
    <scope>NUCLEOTIDE SEQUENCE [LARGE SCALE GENOMIC DNA]</scope>
    <source>
        <strain evidence="2 3">MIT 97-5075</strain>
    </source>
</reference>
<dbReference type="AlphaFoldDB" id="A0A3D8J0W7"/>
<proteinExistence type="predicted"/>
<dbReference type="EMBL" id="NXLW01000015">
    <property type="protein sequence ID" value="RDU71013.1"/>
    <property type="molecule type" value="Genomic_DNA"/>
</dbReference>
<keyword evidence="3" id="KW-1185">Reference proteome</keyword>
<protein>
    <submittedName>
        <fullName evidence="2">Uncharacterized protein</fullName>
    </submittedName>
</protein>
<feature type="transmembrane region" description="Helical" evidence="1">
    <location>
        <begin position="42"/>
        <end position="63"/>
    </location>
</feature>
<feature type="transmembrane region" description="Helical" evidence="1">
    <location>
        <begin position="12"/>
        <end position="36"/>
    </location>
</feature>
<keyword evidence="1" id="KW-0472">Membrane</keyword>
<dbReference type="RefSeq" id="WP_104763808.1">
    <property type="nucleotide sequence ID" value="NZ_FZPM01000038.1"/>
</dbReference>
<name>A0A3D8J0W7_9HELI</name>
<evidence type="ECO:0000313" key="2">
    <source>
        <dbReference type="EMBL" id="RDU71013.1"/>
    </source>
</evidence>
<organism evidence="2 3">
    <name type="scientific">Helicobacter aurati</name>
    <dbReference type="NCBI Taxonomy" id="137778"/>
    <lineage>
        <taxon>Bacteria</taxon>
        <taxon>Pseudomonadati</taxon>
        <taxon>Campylobacterota</taxon>
        <taxon>Epsilonproteobacteria</taxon>
        <taxon>Campylobacterales</taxon>
        <taxon>Helicobacteraceae</taxon>
        <taxon>Helicobacter</taxon>
    </lineage>
</organism>
<comment type="caution">
    <text evidence="2">The sequence shown here is derived from an EMBL/GenBank/DDBJ whole genome shotgun (WGS) entry which is preliminary data.</text>
</comment>
<accession>A0A3D8J0W7</accession>
<evidence type="ECO:0000313" key="3">
    <source>
        <dbReference type="Proteomes" id="UP000256424"/>
    </source>
</evidence>
<keyword evidence="1" id="KW-0812">Transmembrane</keyword>
<keyword evidence="1" id="KW-1133">Transmembrane helix</keyword>
<gene>
    <name evidence="2" type="ORF">CQA66_07305</name>
</gene>
<dbReference type="Proteomes" id="UP000256424">
    <property type="component" value="Unassembled WGS sequence"/>
</dbReference>
<sequence length="110" mass="12803">MNTKLENRKVLAILDFFYGFFFGCAIFAASLAFIIIPYFFSAILLAVSLFAIFIFLMLMIKYFRMRMELAQMTFDVQVRIYESQQQILHALGVDKEKHLDIDNAKDSSSH</sequence>
<dbReference type="OrthoDB" id="5329913at2"/>
<evidence type="ECO:0000256" key="1">
    <source>
        <dbReference type="SAM" id="Phobius"/>
    </source>
</evidence>